<dbReference type="GO" id="GO:0003964">
    <property type="term" value="F:RNA-directed DNA polymerase activity"/>
    <property type="evidence" value="ECO:0007669"/>
    <property type="project" value="UniProtKB-KW"/>
</dbReference>
<sequence>MKLCYPKSEINLTAMAIHAMNKFRIFHETLLWLAGKQPTTLKSKWLKILTHSFEYQFFGANLPPIHLSKDKQKKNFPLYENRQLVDLLFKSLVRTHLEFAVGVWNPYRRSDIDVLEQVQRRFSKMVPELKLKPYLEIRETLGWNTIEERCRRGDLIQLHKIQRVHDRVTFINGDQKLALDGLDSQAGNTRTCHKAIELQLIRNCGDRHKFFTNRTAGNWNTLDALLEKKDHLKSLCLMRIIQNYISKNSLFKKIGNRLIDKKAYAHVYFWYQFLEPLELRAVAKKVMEKKMSASPFFTRKERDILFLSILKLTYRIPLFDNAAPQPRTHHWRRRYTKSRP</sequence>
<dbReference type="EMBL" id="REGN01007689">
    <property type="protein sequence ID" value="RNA05507.1"/>
    <property type="molecule type" value="Genomic_DNA"/>
</dbReference>
<protein>
    <submittedName>
        <fullName evidence="1">RNA-directed DNA polymerase from mobile element jockey-like</fullName>
    </submittedName>
</protein>
<dbReference type="AlphaFoldDB" id="A0A3M7Q247"/>
<proteinExistence type="predicted"/>
<keyword evidence="1" id="KW-0808">Transferase</keyword>
<feature type="non-terminal residue" evidence="1">
    <location>
        <position position="340"/>
    </location>
</feature>
<evidence type="ECO:0000313" key="1">
    <source>
        <dbReference type="EMBL" id="RNA05507.1"/>
    </source>
</evidence>
<keyword evidence="1" id="KW-0548">Nucleotidyltransferase</keyword>
<keyword evidence="1" id="KW-0695">RNA-directed DNA polymerase</keyword>
<name>A0A3M7Q247_BRAPC</name>
<dbReference type="Proteomes" id="UP000276133">
    <property type="component" value="Unassembled WGS sequence"/>
</dbReference>
<keyword evidence="2" id="KW-1185">Reference proteome</keyword>
<reference evidence="1 2" key="1">
    <citation type="journal article" date="2018" name="Sci. Rep.">
        <title>Genomic signatures of local adaptation to the degree of environmental predictability in rotifers.</title>
        <authorList>
            <person name="Franch-Gras L."/>
            <person name="Hahn C."/>
            <person name="Garcia-Roger E.M."/>
            <person name="Carmona M.J."/>
            <person name="Serra M."/>
            <person name="Gomez A."/>
        </authorList>
    </citation>
    <scope>NUCLEOTIDE SEQUENCE [LARGE SCALE GENOMIC DNA]</scope>
    <source>
        <strain evidence="1">HYR1</strain>
    </source>
</reference>
<gene>
    <name evidence="1" type="ORF">BpHYR1_034720</name>
</gene>
<dbReference type="OrthoDB" id="6138683at2759"/>
<accession>A0A3M7Q247</accession>
<evidence type="ECO:0000313" key="2">
    <source>
        <dbReference type="Proteomes" id="UP000276133"/>
    </source>
</evidence>
<organism evidence="1 2">
    <name type="scientific">Brachionus plicatilis</name>
    <name type="common">Marine rotifer</name>
    <name type="synonym">Brachionus muelleri</name>
    <dbReference type="NCBI Taxonomy" id="10195"/>
    <lineage>
        <taxon>Eukaryota</taxon>
        <taxon>Metazoa</taxon>
        <taxon>Spiralia</taxon>
        <taxon>Gnathifera</taxon>
        <taxon>Rotifera</taxon>
        <taxon>Eurotatoria</taxon>
        <taxon>Monogononta</taxon>
        <taxon>Pseudotrocha</taxon>
        <taxon>Ploima</taxon>
        <taxon>Brachionidae</taxon>
        <taxon>Brachionus</taxon>
    </lineage>
</organism>
<comment type="caution">
    <text evidence="1">The sequence shown here is derived from an EMBL/GenBank/DDBJ whole genome shotgun (WGS) entry which is preliminary data.</text>
</comment>